<keyword evidence="9" id="KW-0408">Iron</keyword>
<evidence type="ECO:0000256" key="2">
    <source>
        <dbReference type="ARBA" id="ARBA00010823"/>
    </source>
</evidence>
<comment type="similarity">
    <text evidence="2">Belongs to the fatty acid desaturase type 1 family. AlkB subfamily.</text>
</comment>
<organism evidence="14 15">
    <name type="scientific">Methylomarinovum caldicuralii</name>
    <dbReference type="NCBI Taxonomy" id="438856"/>
    <lineage>
        <taxon>Bacteria</taxon>
        <taxon>Pseudomonadati</taxon>
        <taxon>Pseudomonadota</taxon>
        <taxon>Gammaproteobacteria</taxon>
        <taxon>Methylococcales</taxon>
        <taxon>Methylothermaceae</taxon>
        <taxon>Methylomarinovum</taxon>
    </lineage>
</organism>
<keyword evidence="6" id="KW-0479">Metal-binding</keyword>
<evidence type="ECO:0000256" key="10">
    <source>
        <dbReference type="ARBA" id="ARBA00023033"/>
    </source>
</evidence>
<evidence type="ECO:0000259" key="13">
    <source>
        <dbReference type="Pfam" id="PF00487"/>
    </source>
</evidence>
<dbReference type="InterPro" id="IPR033885">
    <property type="entry name" value="AlkB/XylM"/>
</dbReference>
<dbReference type="Pfam" id="PF00487">
    <property type="entry name" value="FA_desaturase"/>
    <property type="match status" value="1"/>
</dbReference>
<keyword evidence="15" id="KW-1185">Reference proteome</keyword>
<evidence type="ECO:0000313" key="15">
    <source>
        <dbReference type="Proteomes" id="UP001321825"/>
    </source>
</evidence>
<feature type="transmembrane region" description="Helical" evidence="12">
    <location>
        <begin position="20"/>
        <end position="38"/>
    </location>
</feature>
<keyword evidence="10" id="KW-0503">Monooxygenase</keyword>
<evidence type="ECO:0000256" key="4">
    <source>
        <dbReference type="ARBA" id="ARBA00022519"/>
    </source>
</evidence>
<evidence type="ECO:0000256" key="5">
    <source>
        <dbReference type="ARBA" id="ARBA00022692"/>
    </source>
</evidence>
<evidence type="ECO:0000256" key="6">
    <source>
        <dbReference type="ARBA" id="ARBA00022723"/>
    </source>
</evidence>
<dbReference type="GO" id="GO:0004497">
    <property type="term" value="F:monooxygenase activity"/>
    <property type="evidence" value="ECO:0007669"/>
    <property type="project" value="UniProtKB-KW"/>
</dbReference>
<dbReference type="PANTHER" id="PTHR38674:SF1">
    <property type="entry name" value="ALKANE 1-MONOOXYGENASE 1"/>
    <property type="match status" value="1"/>
</dbReference>
<evidence type="ECO:0000313" key="14">
    <source>
        <dbReference type="EMBL" id="BCX82892.1"/>
    </source>
</evidence>
<dbReference type="AlphaFoldDB" id="A0AAU9C379"/>
<comment type="subcellular location">
    <subcellularLocation>
        <location evidence="1">Cell inner membrane</location>
        <topology evidence="1">Multi-pass membrane protein</topology>
    </subcellularLocation>
</comment>
<dbReference type="KEGG" id="mcau:MIT9_P2483"/>
<feature type="domain" description="Fatty acid desaturase" evidence="13">
    <location>
        <begin position="22"/>
        <end position="219"/>
    </location>
</feature>
<dbReference type="Proteomes" id="UP001321825">
    <property type="component" value="Chromosome"/>
</dbReference>
<gene>
    <name evidence="14" type="ORF">MIT9_P2483</name>
</gene>
<reference evidence="15" key="1">
    <citation type="journal article" date="2024" name="Int. J. Syst. Evol. Microbiol.">
        <title>Methylomarinovum tepidoasis sp. nov., a moderately thermophilic methanotroph of the family Methylothermaceae isolated from a deep-sea hydrothermal field.</title>
        <authorList>
            <person name="Hirayama H."/>
            <person name="Takaki Y."/>
            <person name="Abe M."/>
            <person name="Miyazaki M."/>
            <person name="Uematsu K."/>
            <person name="Matsui Y."/>
            <person name="Takai K."/>
        </authorList>
    </citation>
    <scope>NUCLEOTIDE SEQUENCE [LARGE SCALE GENOMIC DNA]</scope>
    <source>
        <strain evidence="15">IT-9</strain>
    </source>
</reference>
<keyword evidence="4" id="KW-0997">Cell inner membrane</keyword>
<evidence type="ECO:0000256" key="8">
    <source>
        <dbReference type="ARBA" id="ARBA00023002"/>
    </source>
</evidence>
<dbReference type="EMBL" id="AP024714">
    <property type="protein sequence ID" value="BCX82892.1"/>
    <property type="molecule type" value="Genomic_DNA"/>
</dbReference>
<name>A0AAU9C379_9GAMM</name>
<dbReference type="EC" id="1.14.15.3" evidence="14"/>
<dbReference type="InterPro" id="IPR005804">
    <property type="entry name" value="FA_desaturase_dom"/>
</dbReference>
<protein>
    <submittedName>
        <fullName evidence="14">Alkane 1-monooxygenase</fullName>
        <ecNumber evidence="14">1.14.15.3</ecNumber>
    </submittedName>
</protein>
<keyword evidence="7 12" id="KW-1133">Transmembrane helix</keyword>
<dbReference type="GO" id="GO:0046872">
    <property type="term" value="F:metal ion binding"/>
    <property type="evidence" value="ECO:0007669"/>
    <property type="project" value="UniProtKB-KW"/>
</dbReference>
<feature type="transmembrane region" description="Helical" evidence="12">
    <location>
        <begin position="132"/>
        <end position="155"/>
    </location>
</feature>
<dbReference type="GO" id="GO:0005886">
    <property type="term" value="C:plasma membrane"/>
    <property type="evidence" value="ECO:0007669"/>
    <property type="project" value="UniProtKB-SubCell"/>
</dbReference>
<sequence>MTRHWSWNLDSLAELAAVKFLAGSNAALSGILVAHELIHRRHPLPRRLGRLLLILCGHDHFYVEHRRGHHRRVGLAKDPATARPGESYADFWRRSLRGQFRGAWQLECRRLRRKHLGWHHHRVLQGLAAEGALLGLVVWFYGAAGAVAVALQAFMAMRNLEAINYIQHWGLSRRPGTPPDAHHAWHTDTWCSTCLVLGLSRHAHHHLAPARPYTELQALPDSPRLPYGYFALAFLIAYRNRRFQSLALAELRRCGLRSDHRQTHDQIEDQGHPGPQQGVGELVADVFDGLHPGGEGGNHGGVGYR</sequence>
<keyword evidence="11 12" id="KW-0472">Membrane</keyword>
<accession>A0AAU9C379</accession>
<dbReference type="GO" id="GO:0006629">
    <property type="term" value="P:lipid metabolic process"/>
    <property type="evidence" value="ECO:0007669"/>
    <property type="project" value="InterPro"/>
</dbReference>
<dbReference type="PANTHER" id="PTHR38674">
    <property type="entry name" value="ALKANE 1-MONOOXYGENASE 1"/>
    <property type="match status" value="1"/>
</dbReference>
<keyword evidence="3" id="KW-1003">Cell membrane</keyword>
<evidence type="ECO:0000256" key="3">
    <source>
        <dbReference type="ARBA" id="ARBA00022475"/>
    </source>
</evidence>
<evidence type="ECO:0000256" key="12">
    <source>
        <dbReference type="SAM" id="Phobius"/>
    </source>
</evidence>
<evidence type="ECO:0000256" key="9">
    <source>
        <dbReference type="ARBA" id="ARBA00023004"/>
    </source>
</evidence>
<evidence type="ECO:0000256" key="1">
    <source>
        <dbReference type="ARBA" id="ARBA00004429"/>
    </source>
</evidence>
<evidence type="ECO:0000256" key="7">
    <source>
        <dbReference type="ARBA" id="ARBA00022989"/>
    </source>
</evidence>
<proteinExistence type="inferred from homology"/>
<keyword evidence="5 12" id="KW-0812">Transmembrane</keyword>
<evidence type="ECO:0000256" key="11">
    <source>
        <dbReference type="ARBA" id="ARBA00023136"/>
    </source>
</evidence>
<keyword evidence="8 14" id="KW-0560">Oxidoreductase</keyword>